<protein>
    <recommendedName>
        <fullName evidence="6">Pistil-specific extensin-like protein</fullName>
    </recommendedName>
</protein>
<proteinExistence type="predicted"/>
<evidence type="ECO:0000256" key="3">
    <source>
        <dbReference type="SAM" id="SignalP"/>
    </source>
</evidence>
<feature type="signal peptide" evidence="3">
    <location>
        <begin position="1"/>
        <end position="20"/>
    </location>
</feature>
<name>A0A8T2QCL3_CERRI</name>
<reference evidence="4" key="1">
    <citation type="submission" date="2021-08" db="EMBL/GenBank/DDBJ databases">
        <title>WGS assembly of Ceratopteris richardii.</title>
        <authorList>
            <person name="Marchant D.B."/>
            <person name="Chen G."/>
            <person name="Jenkins J."/>
            <person name="Shu S."/>
            <person name="Leebens-Mack J."/>
            <person name="Grimwood J."/>
            <person name="Schmutz J."/>
            <person name="Soltis P."/>
            <person name="Soltis D."/>
            <person name="Chen Z.-H."/>
        </authorList>
    </citation>
    <scope>NUCLEOTIDE SEQUENCE</scope>
    <source>
        <strain evidence="4">Whitten #5841</strain>
        <tissue evidence="4">Leaf</tissue>
    </source>
</reference>
<dbReference type="EMBL" id="CM035441">
    <property type="protein sequence ID" value="KAH7281792.1"/>
    <property type="molecule type" value="Genomic_DNA"/>
</dbReference>
<sequence length="243" mass="26371">MASFIFKVVLLLTASSLTLSMLTSANKGEIYPPRHEPPPSPSPPPPSPPPPPPRSPPPPPPPSPSPPPPPSPSPPPQHYPPPTPPASPPPQPKPQPPPKYPHPHPHPRPEYLSLSVKGAVFCQSCTYVGSKSLIGATPLKGANVELVCKNGRYSSRTGRNGDYNFYVRYFDFRRYNPVQSCAVLLTSSGSGYCSRPTFINYSRYGAMLRFDGKGGATMFYSAKPLAFAPPPCYKPKPKPYPKH</sequence>
<dbReference type="OrthoDB" id="665669at2759"/>
<dbReference type="PANTHER" id="PTHR33470:SF29">
    <property type="entry name" value="POLLEN OLE E 1 ALLERGEN AND EXTENSIN FAMILY PROTEIN"/>
    <property type="match status" value="1"/>
</dbReference>
<feature type="chain" id="PRO_5035766757" description="Pistil-specific extensin-like protein" evidence="3">
    <location>
        <begin position="21"/>
        <end position="243"/>
    </location>
</feature>
<evidence type="ECO:0000313" key="5">
    <source>
        <dbReference type="Proteomes" id="UP000825935"/>
    </source>
</evidence>
<evidence type="ECO:0000256" key="2">
    <source>
        <dbReference type="SAM" id="MobiDB-lite"/>
    </source>
</evidence>
<evidence type="ECO:0008006" key="6">
    <source>
        <dbReference type="Google" id="ProtNLM"/>
    </source>
</evidence>
<comment type="caution">
    <text evidence="4">The sequence shown here is derived from an EMBL/GenBank/DDBJ whole genome shotgun (WGS) entry which is preliminary data.</text>
</comment>
<keyword evidence="1 3" id="KW-0732">Signal</keyword>
<dbReference type="PRINTS" id="PR01217">
    <property type="entry name" value="PRICHEXTENSN"/>
</dbReference>
<organism evidence="4 5">
    <name type="scientific">Ceratopteris richardii</name>
    <name type="common">Triangle waterfern</name>
    <dbReference type="NCBI Taxonomy" id="49495"/>
    <lineage>
        <taxon>Eukaryota</taxon>
        <taxon>Viridiplantae</taxon>
        <taxon>Streptophyta</taxon>
        <taxon>Embryophyta</taxon>
        <taxon>Tracheophyta</taxon>
        <taxon>Polypodiopsida</taxon>
        <taxon>Polypodiidae</taxon>
        <taxon>Polypodiales</taxon>
        <taxon>Pteridineae</taxon>
        <taxon>Pteridaceae</taxon>
        <taxon>Parkerioideae</taxon>
        <taxon>Ceratopteris</taxon>
    </lineage>
</organism>
<gene>
    <name evidence="4" type="ORF">KP509_36G063000</name>
</gene>
<evidence type="ECO:0000256" key="1">
    <source>
        <dbReference type="ARBA" id="ARBA00022729"/>
    </source>
</evidence>
<feature type="region of interest" description="Disordered" evidence="2">
    <location>
        <begin position="28"/>
        <end position="109"/>
    </location>
</feature>
<dbReference type="Pfam" id="PF01190">
    <property type="entry name" value="Pollen_Ole_e_1"/>
    <property type="match status" value="1"/>
</dbReference>
<keyword evidence="5" id="KW-1185">Reference proteome</keyword>
<dbReference type="OMA" id="SHYHYLD"/>
<dbReference type="GO" id="GO:0071944">
    <property type="term" value="C:cell periphery"/>
    <property type="evidence" value="ECO:0007669"/>
    <property type="project" value="TreeGrafter"/>
</dbReference>
<evidence type="ECO:0000313" key="4">
    <source>
        <dbReference type="EMBL" id="KAH7281792.1"/>
    </source>
</evidence>
<dbReference type="PANTHER" id="PTHR33470">
    <property type="entry name" value="OS01G0164075 PROTEIN"/>
    <property type="match status" value="1"/>
</dbReference>
<dbReference type="AlphaFoldDB" id="A0A8T2QCL3"/>
<feature type="compositionally biased region" description="Pro residues" evidence="2">
    <location>
        <begin position="38"/>
        <end position="100"/>
    </location>
</feature>
<accession>A0A8T2QCL3</accession>
<dbReference type="Proteomes" id="UP000825935">
    <property type="component" value="Chromosome 36"/>
</dbReference>